<evidence type="ECO:0000259" key="2">
    <source>
        <dbReference type="PROSITE" id="PS51462"/>
    </source>
</evidence>
<dbReference type="InterPro" id="IPR000086">
    <property type="entry name" value="NUDIX_hydrolase_dom"/>
</dbReference>
<dbReference type="Proteomes" id="UP000245590">
    <property type="component" value="Unassembled WGS sequence"/>
</dbReference>
<reference evidence="3 4" key="1">
    <citation type="submission" date="2018-05" db="EMBL/GenBank/DDBJ databases">
        <title>Brachybacterium sp. M1HQ-2T, whole genome shotgun sequence.</title>
        <authorList>
            <person name="Tuo L."/>
        </authorList>
    </citation>
    <scope>NUCLEOTIDE SEQUENCE [LARGE SCALE GENOMIC DNA]</scope>
    <source>
        <strain evidence="3 4">M1HQ-2</strain>
    </source>
</reference>
<evidence type="ECO:0000256" key="1">
    <source>
        <dbReference type="ARBA" id="ARBA00005582"/>
    </source>
</evidence>
<dbReference type="SUPFAM" id="SSF55811">
    <property type="entry name" value="Nudix"/>
    <property type="match status" value="1"/>
</dbReference>
<dbReference type="EMBL" id="QFKX01000002">
    <property type="protein sequence ID" value="PWH07067.1"/>
    <property type="molecule type" value="Genomic_DNA"/>
</dbReference>
<name>A0A2U2RMG4_9MICO</name>
<dbReference type="PANTHER" id="PTHR43736">
    <property type="entry name" value="ADP-RIBOSE PYROPHOSPHATASE"/>
    <property type="match status" value="1"/>
</dbReference>
<organism evidence="3 4">
    <name type="scientific">Brachybacterium endophyticum</name>
    <dbReference type="NCBI Taxonomy" id="2182385"/>
    <lineage>
        <taxon>Bacteria</taxon>
        <taxon>Bacillati</taxon>
        <taxon>Actinomycetota</taxon>
        <taxon>Actinomycetes</taxon>
        <taxon>Micrococcales</taxon>
        <taxon>Dermabacteraceae</taxon>
        <taxon>Brachybacterium</taxon>
    </lineage>
</organism>
<dbReference type="GO" id="GO:0016787">
    <property type="term" value="F:hydrolase activity"/>
    <property type="evidence" value="ECO:0007669"/>
    <property type="project" value="UniProtKB-KW"/>
</dbReference>
<dbReference type="PANTHER" id="PTHR43736:SF1">
    <property type="entry name" value="DIHYDRONEOPTERIN TRIPHOSPHATE DIPHOSPHATASE"/>
    <property type="match status" value="1"/>
</dbReference>
<evidence type="ECO:0000313" key="4">
    <source>
        <dbReference type="Proteomes" id="UP000245590"/>
    </source>
</evidence>
<dbReference type="PROSITE" id="PS51462">
    <property type="entry name" value="NUDIX"/>
    <property type="match status" value="1"/>
</dbReference>
<comment type="caution">
    <text evidence="3">The sequence shown here is derived from an EMBL/GenBank/DDBJ whole genome shotgun (WGS) entry which is preliminary data.</text>
</comment>
<comment type="similarity">
    <text evidence="1">Belongs to the Nudix hydrolase family.</text>
</comment>
<evidence type="ECO:0000313" key="3">
    <source>
        <dbReference type="EMBL" id="PWH07067.1"/>
    </source>
</evidence>
<keyword evidence="3" id="KW-0378">Hydrolase</keyword>
<accession>A0A2U2RMG4</accession>
<proteinExistence type="inferred from homology"/>
<dbReference type="InterPro" id="IPR015797">
    <property type="entry name" value="NUDIX_hydrolase-like_dom_sf"/>
</dbReference>
<dbReference type="AlphaFoldDB" id="A0A2U2RMG4"/>
<feature type="domain" description="Nudix hydrolase" evidence="2">
    <location>
        <begin position="7"/>
        <end position="151"/>
    </location>
</feature>
<gene>
    <name evidence="3" type="ORF">DEO23_08005</name>
</gene>
<protein>
    <submittedName>
        <fullName evidence="3">NTP pyrophosphohydrolase</fullName>
    </submittedName>
</protein>
<keyword evidence="4" id="KW-1185">Reference proteome</keyword>
<dbReference type="Pfam" id="PF00293">
    <property type="entry name" value="NUDIX"/>
    <property type="match status" value="1"/>
</dbReference>
<dbReference type="Gene3D" id="3.90.79.10">
    <property type="entry name" value="Nucleoside Triphosphate Pyrophosphohydrolase"/>
    <property type="match status" value="1"/>
</dbReference>
<dbReference type="OrthoDB" id="129709at2"/>
<sequence>MAAEGGGLHVTASAVVLDGAAEQLALVWHGKAHCWVQPGGHLEAEDASLEEAARREVAEETGLQDLSLVGPGPALLEVHDLASTFGTCGGHWDVVFVLRAEGDAADVTLHPESPDGPAPIWVPWPRTETPGSLDDSGLPATGFSPQVPLPENAASDMAEILARLAPYLDEFAAPTRTAKHRGLSEADGNG</sequence>